<dbReference type="InterPro" id="IPR013785">
    <property type="entry name" value="Aldolase_TIM"/>
</dbReference>
<feature type="binding site" evidence="7">
    <location>
        <position position="180"/>
    </location>
    <ligand>
        <name>substrate</name>
    </ligand>
</feature>
<accession>A0A291QR46</accession>
<dbReference type="InterPro" id="IPR000111">
    <property type="entry name" value="Glyco_hydro_27/36_CS"/>
</dbReference>
<dbReference type="GO" id="GO:0004557">
    <property type="term" value="F:alpha-galactosidase activity"/>
    <property type="evidence" value="ECO:0007669"/>
    <property type="project" value="UniProtKB-UniRule"/>
</dbReference>
<dbReference type="Pfam" id="PF16874">
    <property type="entry name" value="Glyco_hydro_36C"/>
    <property type="match status" value="1"/>
</dbReference>
<dbReference type="EMBL" id="CP023777">
    <property type="protein sequence ID" value="ATL46406.1"/>
    <property type="molecule type" value="Genomic_DNA"/>
</dbReference>
<feature type="domain" description="Glycosyl hydrolase family 36 N-terminal" evidence="9">
    <location>
        <begin position="44"/>
        <end position="267"/>
    </location>
</feature>
<evidence type="ECO:0000256" key="3">
    <source>
        <dbReference type="ARBA" id="ARBA00022801"/>
    </source>
</evidence>
<dbReference type="Gene3D" id="3.20.20.70">
    <property type="entry name" value="Aldolase class I"/>
    <property type="match status" value="1"/>
</dbReference>
<protein>
    <recommendedName>
        <fullName evidence="2 5">Alpha-galactosidase</fullName>
        <ecNumber evidence="2 5">3.2.1.22</ecNumber>
    </recommendedName>
</protein>
<feature type="binding site" evidence="7">
    <location>
        <position position="510"/>
    </location>
    <ligand>
        <name>substrate</name>
    </ligand>
</feature>
<dbReference type="InterPro" id="IPR031705">
    <property type="entry name" value="Glyco_hydro_36_C"/>
</dbReference>
<dbReference type="Proteomes" id="UP000220133">
    <property type="component" value="Chromosome"/>
</dbReference>
<dbReference type="AlphaFoldDB" id="A0A291QR46"/>
<evidence type="ECO:0000256" key="4">
    <source>
        <dbReference type="ARBA" id="ARBA00023295"/>
    </source>
</evidence>
<dbReference type="PRINTS" id="PR00743">
    <property type="entry name" value="GLHYDRLASE36"/>
</dbReference>
<comment type="catalytic activity">
    <reaction evidence="1 5">
        <text>Hydrolysis of terminal, non-reducing alpha-D-galactose residues in alpha-D-galactosides, including galactose oligosaccharides, galactomannans and galactolipids.</text>
        <dbReference type="EC" id="3.2.1.22"/>
    </reaction>
</comment>
<feature type="binding site" evidence="7">
    <location>
        <position position="532"/>
    </location>
    <ligand>
        <name>substrate</name>
    </ligand>
</feature>
<proteinExistence type="inferred from homology"/>
<evidence type="ECO:0000256" key="7">
    <source>
        <dbReference type="PIRSR" id="PIRSR005536-2"/>
    </source>
</evidence>
<evidence type="ECO:0000313" key="10">
    <source>
        <dbReference type="EMBL" id="ATL46406.1"/>
    </source>
</evidence>
<dbReference type="InterPro" id="IPR013780">
    <property type="entry name" value="Glyco_hydro_b"/>
</dbReference>
<evidence type="ECO:0000256" key="2">
    <source>
        <dbReference type="ARBA" id="ARBA00012755"/>
    </source>
</evidence>
<dbReference type="Pfam" id="PF02065">
    <property type="entry name" value="Melibiase"/>
    <property type="match status" value="1"/>
</dbReference>
<evidence type="ECO:0000313" key="11">
    <source>
        <dbReference type="Proteomes" id="UP000220133"/>
    </source>
</evidence>
<sequence>MKKILFLFLLALGIPFATIAQKGGYIVIKTAHTGLVFHEEKDGSLHQIYYGQALKNPADYYLLPGTRDEAYPTFGTKYLFTPAIRTVHNDGNPSLALVYKSHQQLLVAPGVEETTIHLHDPKYPVEVDLHFKAYLSSDVIAQWVTVSHHEKKPIVLYQYASAALSVSASNYTLEHFHGDWAAEMQMESTNLTAGKKTLSSQLETRAHMYQSPSFLISLNGTSTEEYGDVIGGTLAWSGNFKLDFEVDEINQLRILAGMNELGAEYHLLPGKTFTTPAFLFSYSNEGKGLISRNFHKWARDYGVLNGHGSRYTLLNNWEATYFDFNEEKLTNLFDDAKQLGVDLFLLDDGWFGNKYPRNNDRAGLGDWQENKAKLPHGIGYLVKEAAARDLKFGIWLEPEMVNPKSELYEKHPEWIIKLPNREEHYYRSQLVLDLTNPTVQDFVYHIVDDMMSKNPGIAYIKWDCNRMVTNAYSQFEGNQQSNLYVDYVNGLYKVLDRVRQKYPELPIMLCSGGGGRVDYGALPYFTEFWPSDNTGATERVFIQWGYSYFFPSIATSAHVTEWGDAPLKFRLAVSMAGRLGFDLVPKKLNAEELALCQQALHEYKAIQQTVWQGDLYRLQSPYDHNVASWMYAANDKAEAVIFMFRIKKLFDSKIAENIKFKGLDPGKKYLVKELLVQQGQKAINKANGKTYSGDYLMKVGLPSNLNKVQQAVILQLKSL</sequence>
<dbReference type="InterPro" id="IPR038417">
    <property type="entry name" value="Alpga-gal_N_sf"/>
</dbReference>
<feature type="domain" description="Glycosyl hydrolase family 36 C-terminal" evidence="8">
    <location>
        <begin position="627"/>
        <end position="711"/>
    </location>
</feature>
<dbReference type="KEGG" id="cbae:COR50_04015"/>
<organism evidence="10 11">
    <name type="scientific">Chitinophaga caeni</name>
    <dbReference type="NCBI Taxonomy" id="2029983"/>
    <lineage>
        <taxon>Bacteria</taxon>
        <taxon>Pseudomonadati</taxon>
        <taxon>Bacteroidota</taxon>
        <taxon>Chitinophagia</taxon>
        <taxon>Chitinophagales</taxon>
        <taxon>Chitinophagaceae</taxon>
        <taxon>Chitinophaga</taxon>
    </lineage>
</organism>
<dbReference type="InterPro" id="IPR017853">
    <property type="entry name" value="GH"/>
</dbReference>
<gene>
    <name evidence="10" type="ORF">COR50_04015</name>
</gene>
<dbReference type="FunFam" id="3.20.20.70:FF:000118">
    <property type="entry name" value="Alpha-galactosidase"/>
    <property type="match status" value="1"/>
</dbReference>
<feature type="active site" description="Nucleophile" evidence="6">
    <location>
        <position position="463"/>
    </location>
</feature>
<dbReference type="PANTHER" id="PTHR43053:SF3">
    <property type="entry name" value="ALPHA-GALACTOSIDASE C-RELATED"/>
    <property type="match status" value="1"/>
</dbReference>
<dbReference type="Gene3D" id="2.60.40.1180">
    <property type="entry name" value="Golgi alpha-mannosidase II"/>
    <property type="match status" value="1"/>
</dbReference>
<feature type="binding site" evidence="7">
    <location>
        <position position="427"/>
    </location>
    <ligand>
        <name>substrate</name>
    </ligand>
</feature>
<dbReference type="InterPro" id="IPR031704">
    <property type="entry name" value="Glyco_hydro_36_N"/>
</dbReference>
<dbReference type="PIRSF" id="PIRSF005536">
    <property type="entry name" value="Agal"/>
    <property type="match status" value="1"/>
</dbReference>
<comment type="similarity">
    <text evidence="5">Belongs to the glycosyl hydrolase.</text>
</comment>
<evidence type="ECO:0000259" key="8">
    <source>
        <dbReference type="Pfam" id="PF16874"/>
    </source>
</evidence>
<feature type="binding site" evidence="7">
    <location>
        <begin position="461"/>
        <end position="465"/>
    </location>
    <ligand>
        <name>substrate</name>
    </ligand>
</feature>
<name>A0A291QR46_9BACT</name>
<dbReference type="PANTHER" id="PTHR43053">
    <property type="entry name" value="GLYCOSIDASE FAMILY 31"/>
    <property type="match status" value="1"/>
</dbReference>
<dbReference type="InterPro" id="IPR050985">
    <property type="entry name" value="Alpha-glycosidase_related"/>
</dbReference>
<dbReference type="SUPFAM" id="SSF51445">
    <property type="entry name" value="(Trans)glycosidases"/>
    <property type="match status" value="1"/>
</dbReference>
<dbReference type="Gene3D" id="2.70.98.60">
    <property type="entry name" value="alpha-galactosidase from lactobacil brevis"/>
    <property type="match status" value="1"/>
</dbReference>
<evidence type="ECO:0000256" key="1">
    <source>
        <dbReference type="ARBA" id="ARBA00001255"/>
    </source>
</evidence>
<reference evidence="10 11" key="1">
    <citation type="submission" date="2017-10" db="EMBL/GenBank/DDBJ databases">
        <title>Paenichitinophaga pekingensis gen. nov., sp. nov., isolated from activated sludge.</title>
        <authorList>
            <person name="Jin D."/>
            <person name="Kong X."/>
            <person name="Deng Y."/>
            <person name="Bai Z."/>
        </authorList>
    </citation>
    <scope>NUCLEOTIDE SEQUENCE [LARGE SCALE GENOMIC DNA]</scope>
    <source>
        <strain evidence="10 11">13</strain>
    </source>
</reference>
<evidence type="ECO:0000256" key="5">
    <source>
        <dbReference type="PIRNR" id="PIRNR005536"/>
    </source>
</evidence>
<evidence type="ECO:0000256" key="6">
    <source>
        <dbReference type="PIRSR" id="PIRSR005536-1"/>
    </source>
</evidence>
<dbReference type="InterPro" id="IPR002252">
    <property type="entry name" value="Glyco_hydro_36"/>
</dbReference>
<keyword evidence="11" id="KW-1185">Reference proteome</keyword>
<dbReference type="OrthoDB" id="9758822at2"/>
<feature type="binding site" evidence="7">
    <location>
        <begin position="347"/>
        <end position="348"/>
    </location>
    <ligand>
        <name>substrate</name>
    </ligand>
</feature>
<dbReference type="EC" id="3.2.1.22" evidence="2 5"/>
<feature type="active site" description="Proton donor" evidence="6">
    <location>
        <position position="532"/>
    </location>
</feature>
<dbReference type="Pfam" id="PF16875">
    <property type="entry name" value="Glyco_hydro_36N"/>
    <property type="match status" value="1"/>
</dbReference>
<dbReference type="CDD" id="cd14791">
    <property type="entry name" value="GH36"/>
    <property type="match status" value="1"/>
</dbReference>
<dbReference type="PROSITE" id="PS00512">
    <property type="entry name" value="ALPHA_GALACTOSIDASE"/>
    <property type="match status" value="1"/>
</dbReference>
<keyword evidence="4 5" id="KW-0326">Glycosidase</keyword>
<evidence type="ECO:0000259" key="9">
    <source>
        <dbReference type="Pfam" id="PF16875"/>
    </source>
</evidence>
<keyword evidence="3 5" id="KW-0378">Hydrolase</keyword>
<dbReference type="RefSeq" id="WP_098192794.1">
    <property type="nucleotide sequence ID" value="NZ_CP023777.1"/>
</dbReference>
<dbReference type="GO" id="GO:0016052">
    <property type="term" value="P:carbohydrate catabolic process"/>
    <property type="evidence" value="ECO:0007669"/>
    <property type="project" value="InterPro"/>
</dbReference>